<keyword evidence="2" id="KW-0378">Hydrolase</keyword>
<evidence type="ECO:0000313" key="2">
    <source>
        <dbReference type="EMBL" id="BAH49806.1"/>
    </source>
</evidence>
<dbReference type="KEGG" id="rop:ROP_15590"/>
<dbReference type="Pfam" id="PF13350">
    <property type="entry name" value="Y_phosphatase3"/>
    <property type="match status" value="1"/>
</dbReference>
<dbReference type="InterPro" id="IPR016130">
    <property type="entry name" value="Tyr_Pase_AS"/>
</dbReference>
<dbReference type="EMBL" id="AP011115">
    <property type="protein sequence ID" value="BAH49806.1"/>
    <property type="molecule type" value="Genomic_DNA"/>
</dbReference>
<dbReference type="PATRIC" id="fig|632772.20.peg.1638"/>
<dbReference type="Proteomes" id="UP000002212">
    <property type="component" value="Chromosome"/>
</dbReference>
<name>C1AXV2_RHOOB</name>
<gene>
    <name evidence="2" type="ordered locus">ROP_15590</name>
</gene>
<proteinExistence type="inferred from homology"/>
<sequence length="329" mass="34625">MGYPLTFRTCRTGGSLRQTIERLPMSRRVTSTAAVLITGSVLFAGLGAPALASADPFSLPGISLPDFGSSDFGSAGPVVETPRLASVDNFRDVGGSGRGYATARGGHVTRGLFYRSNALVPNDQDLAVLTGLGLTAVYDVRTVEEVAAKPDRLPAGPRYLGIPILSGDLGAAVAQLKSPADAVAFMQQMNRSFVDDAATRAGFAQLLTSLADTDGPQIFHCTAGKDRTGWASALLLSIAGVSQDTIFDDYLLTNEYTAASMKVTYDQIAASRGEAVAKIYQPLLGVDRSYLEAGLGRLTEQYGTVDRYLTDGLGLSSATVDRLRSKLVG</sequence>
<evidence type="ECO:0008006" key="4">
    <source>
        <dbReference type="Google" id="ProtNLM"/>
    </source>
</evidence>
<dbReference type="HOGENOM" id="CLU_057546_0_0_11"/>
<dbReference type="SUPFAM" id="SSF52799">
    <property type="entry name" value="(Phosphotyrosine protein) phosphatases II"/>
    <property type="match status" value="1"/>
</dbReference>
<evidence type="ECO:0000256" key="1">
    <source>
        <dbReference type="ARBA" id="ARBA00009580"/>
    </source>
</evidence>
<dbReference type="InterPro" id="IPR026893">
    <property type="entry name" value="Tyr/Ser_Pase_IphP-type"/>
</dbReference>
<protein>
    <recommendedName>
        <fullName evidence="4">Protein-tyrosine-phosphatase</fullName>
    </recommendedName>
</protein>
<dbReference type="PANTHER" id="PTHR31126">
    <property type="entry name" value="TYROSINE-PROTEIN PHOSPHATASE"/>
    <property type="match status" value="1"/>
</dbReference>
<comment type="similarity">
    <text evidence="1">Belongs to the protein-tyrosine phosphatase family.</text>
</comment>
<evidence type="ECO:0000313" key="3">
    <source>
        <dbReference type="Proteomes" id="UP000002212"/>
    </source>
</evidence>
<dbReference type="PROSITE" id="PS00383">
    <property type="entry name" value="TYR_PHOSPHATASE_1"/>
    <property type="match status" value="1"/>
</dbReference>
<dbReference type="AlphaFoldDB" id="C1AXV2"/>
<dbReference type="InterPro" id="IPR029021">
    <property type="entry name" value="Prot-tyrosine_phosphatase-like"/>
</dbReference>
<accession>C1AXV2</accession>
<dbReference type="STRING" id="632772.ROP_15590"/>
<dbReference type="GO" id="GO:0004721">
    <property type="term" value="F:phosphoprotein phosphatase activity"/>
    <property type="evidence" value="ECO:0007669"/>
    <property type="project" value="InterPro"/>
</dbReference>
<dbReference type="Gene3D" id="3.90.190.10">
    <property type="entry name" value="Protein tyrosine phosphatase superfamily"/>
    <property type="match status" value="1"/>
</dbReference>
<reference evidence="2 3" key="1">
    <citation type="submission" date="2009-03" db="EMBL/GenBank/DDBJ databases">
        <title>Comparison of the complete genome sequences of Rhodococcus erythropolis PR4 and Rhodococcus opacus B4.</title>
        <authorList>
            <person name="Takarada H."/>
            <person name="Sekine M."/>
            <person name="Hosoyama A."/>
            <person name="Yamada R."/>
            <person name="Fujisawa T."/>
            <person name="Omata S."/>
            <person name="Shimizu A."/>
            <person name="Tsukatani N."/>
            <person name="Tanikawa S."/>
            <person name="Fujita N."/>
            <person name="Harayama S."/>
        </authorList>
    </citation>
    <scope>NUCLEOTIDE SEQUENCE [LARGE SCALE GENOMIC DNA]</scope>
    <source>
        <strain evidence="2 3">B4</strain>
    </source>
</reference>
<organism evidence="2 3">
    <name type="scientific">Rhodococcus opacus (strain B4)</name>
    <dbReference type="NCBI Taxonomy" id="632772"/>
    <lineage>
        <taxon>Bacteria</taxon>
        <taxon>Bacillati</taxon>
        <taxon>Actinomycetota</taxon>
        <taxon>Actinomycetes</taxon>
        <taxon>Mycobacteriales</taxon>
        <taxon>Nocardiaceae</taxon>
        <taxon>Rhodococcus</taxon>
    </lineage>
</organism>
<dbReference type="PANTHER" id="PTHR31126:SF1">
    <property type="entry name" value="TYROSINE SPECIFIC PROTEIN PHOSPHATASES DOMAIN-CONTAINING PROTEIN"/>
    <property type="match status" value="1"/>
</dbReference>